<dbReference type="Pfam" id="PF13457">
    <property type="entry name" value="GW"/>
    <property type="match status" value="6"/>
</dbReference>
<evidence type="ECO:0000313" key="6">
    <source>
        <dbReference type="Proteomes" id="UP000500890"/>
    </source>
</evidence>
<accession>A0A6G8AN58</accession>
<dbReference type="EMBL" id="CP049886">
    <property type="protein sequence ID" value="QIL46514.1"/>
    <property type="molecule type" value="Genomic_DNA"/>
</dbReference>
<dbReference type="Gene3D" id="3.40.710.10">
    <property type="entry name" value="DD-peptidase/beta-lactamase superfamily"/>
    <property type="match status" value="1"/>
</dbReference>
<dbReference type="PANTHER" id="PTHR35333">
    <property type="entry name" value="BETA-LACTAMASE"/>
    <property type="match status" value="1"/>
</dbReference>
<dbReference type="InterPro" id="IPR012338">
    <property type="entry name" value="Beta-lactam/transpept-like"/>
</dbReference>
<dbReference type="GO" id="GO:0030655">
    <property type="term" value="P:beta-lactam antibiotic catabolic process"/>
    <property type="evidence" value="ECO:0007669"/>
    <property type="project" value="InterPro"/>
</dbReference>
<dbReference type="AlphaFoldDB" id="A0A6G8AN58"/>
<dbReference type="PANTHER" id="PTHR35333:SF3">
    <property type="entry name" value="BETA-LACTAMASE-TYPE TRANSPEPTIDASE FOLD CONTAINING PROTEIN"/>
    <property type="match status" value="1"/>
</dbReference>
<evidence type="ECO:0000256" key="1">
    <source>
        <dbReference type="ARBA" id="ARBA00022729"/>
    </source>
</evidence>
<dbReference type="SUPFAM" id="SSF82057">
    <property type="entry name" value="Prokaryotic SH3-related domain"/>
    <property type="match status" value="5"/>
</dbReference>
<feature type="domain" description="GW" evidence="4">
    <location>
        <begin position="342"/>
        <end position="411"/>
    </location>
</feature>
<dbReference type="KEGG" id="vah:G7081_05225"/>
<dbReference type="SUPFAM" id="SSF56601">
    <property type="entry name" value="beta-lactamase/transpeptidase-like"/>
    <property type="match status" value="1"/>
</dbReference>
<dbReference type="InterPro" id="IPR000871">
    <property type="entry name" value="Beta-lactam_class-A"/>
</dbReference>
<dbReference type="InterPro" id="IPR025987">
    <property type="entry name" value="GW_dom"/>
</dbReference>
<evidence type="ECO:0000313" key="5">
    <source>
        <dbReference type="EMBL" id="QIL46514.1"/>
    </source>
</evidence>
<feature type="chain" id="PRO_5039720590" evidence="2">
    <location>
        <begin position="20"/>
        <end position="809"/>
    </location>
</feature>
<keyword evidence="6" id="KW-1185">Reference proteome</keyword>
<name>A0A6G8AN58_9ENTE</name>
<feature type="domain" description="Beta-lactamase class A catalytic" evidence="3">
    <location>
        <begin position="588"/>
        <end position="788"/>
    </location>
</feature>
<feature type="domain" description="GW" evidence="4">
    <location>
        <begin position="268"/>
        <end position="334"/>
    </location>
</feature>
<evidence type="ECO:0000259" key="3">
    <source>
        <dbReference type="Pfam" id="PF13354"/>
    </source>
</evidence>
<dbReference type="GO" id="GO:0046677">
    <property type="term" value="P:response to antibiotic"/>
    <property type="evidence" value="ECO:0007669"/>
    <property type="project" value="InterPro"/>
</dbReference>
<gene>
    <name evidence="5" type="ORF">G7081_05225</name>
</gene>
<dbReference type="InterPro" id="IPR045155">
    <property type="entry name" value="Beta-lactam_cat"/>
</dbReference>
<organism evidence="5 6">
    <name type="scientific">Vagococcus coleopterorum</name>
    <dbReference type="NCBI Taxonomy" id="2714946"/>
    <lineage>
        <taxon>Bacteria</taxon>
        <taxon>Bacillati</taxon>
        <taxon>Bacillota</taxon>
        <taxon>Bacilli</taxon>
        <taxon>Lactobacillales</taxon>
        <taxon>Enterococcaceae</taxon>
        <taxon>Vagococcus</taxon>
    </lineage>
</organism>
<feature type="domain" description="GW" evidence="4">
    <location>
        <begin position="419"/>
        <end position="488"/>
    </location>
</feature>
<proteinExistence type="predicted"/>
<feature type="domain" description="GW" evidence="4">
    <location>
        <begin position="495"/>
        <end position="564"/>
    </location>
</feature>
<reference evidence="5 6" key="1">
    <citation type="submission" date="2020-03" db="EMBL/GenBank/DDBJ databases">
        <title>Vagococcus sp. nov., isolated from beetles.</title>
        <authorList>
            <person name="Hyun D.-W."/>
            <person name="Bae J.-W."/>
        </authorList>
    </citation>
    <scope>NUCLEOTIDE SEQUENCE [LARGE SCALE GENOMIC DNA]</scope>
    <source>
        <strain evidence="5 6">HDW17A</strain>
    </source>
</reference>
<dbReference type="InterPro" id="IPR038200">
    <property type="entry name" value="GW_dom_sf"/>
</dbReference>
<sequence>MKNMIKICVVMMFINPLMASIVIADTIDETVEKVGVTQSFDNESSESMLETKDDNSNEIGLTSFANDSEQLASSESITEDSLIEEIPTESLPVKDEQISEQLDLDMVEDYQEIDLRAVLKNGSVSAWSLPYGYEGYINLGLAKDNMVVGSQRIIKRQATTSNGIYYEVKEGLWIHKNAFKSMDEEMYQDINIKATLKNGNMSAFSLPYNYYGYRNLGVAKDNMAVGSQRIIKRQATTSNGIYYEVKEGLWIHKNAFKSMDEEMYQDINIKATLKNGNMSAFSLPYNYYGYRNLGVAKDNMAVGSQRIIKRQATTSNGIYYEVKEGLWIHKNAFKSMDKESYQTVNIKTTLKNGNMSAFSLPYNYYGYRNLGVAKDNMAVGSQRIIKRQATTSNGIYYEVKEGLWIHKNAFKSMDKESYQTVNIKTTLKNGNMSAFSLPYNYYGYRNLGVAKDNMAVGSQRIIKRQATTSNGIYYEVKEGLWIHKNAFKSMDKESYKQVNFKAKLKNGNMSAFSLPYNYYGYRSLGLSKNNLKVGNTYAIKRQATTSNGVYYEAQKGVWVHKNAFTTSEEKLKKVQKLLDKKYNSYKFGIYVESLNDGGTAQINGNKQMVAASTGKLPAIYYTQKMINQKKLLPTKYFVYTDSINQMALSYGRGGAGILQNQPFGKSFQIDTILNWTIKYSDNQGANFLGYYAANKYNTAMRNEISRIIGRSWNSPFRVSPRENAALIKAIYQEGGQSIKYMQNTVYDNQRIPKYLPVKVAHKIGDVDDYRHDIAVVYANEPYILSVMTQDYVTYEQISQLSLEIYNIMK</sequence>
<dbReference type="Gene3D" id="2.30.30.170">
    <property type="match status" value="1"/>
</dbReference>
<evidence type="ECO:0000256" key="2">
    <source>
        <dbReference type="SAM" id="SignalP"/>
    </source>
</evidence>
<evidence type="ECO:0000259" key="4">
    <source>
        <dbReference type="Pfam" id="PF13457"/>
    </source>
</evidence>
<feature type="signal peptide" evidence="2">
    <location>
        <begin position="1"/>
        <end position="19"/>
    </location>
</feature>
<keyword evidence="5" id="KW-0378">Hydrolase</keyword>
<protein>
    <submittedName>
        <fullName evidence="5">Serine hydrolase</fullName>
    </submittedName>
</protein>
<keyword evidence="1 2" id="KW-0732">Signal</keyword>
<dbReference type="Pfam" id="PF13354">
    <property type="entry name" value="Beta-lactamase2"/>
    <property type="match status" value="1"/>
</dbReference>
<dbReference type="Proteomes" id="UP000500890">
    <property type="component" value="Chromosome"/>
</dbReference>
<dbReference type="GO" id="GO:0008800">
    <property type="term" value="F:beta-lactamase activity"/>
    <property type="evidence" value="ECO:0007669"/>
    <property type="project" value="InterPro"/>
</dbReference>
<feature type="domain" description="GW" evidence="4">
    <location>
        <begin position="191"/>
        <end position="257"/>
    </location>
</feature>
<feature type="domain" description="GW" evidence="4">
    <location>
        <begin position="115"/>
        <end position="180"/>
    </location>
</feature>
<dbReference type="RefSeq" id="WP_166007903.1">
    <property type="nucleotide sequence ID" value="NZ_CP049886.1"/>
</dbReference>